<evidence type="ECO:0000313" key="3">
    <source>
        <dbReference type="Proteomes" id="UP000192611"/>
    </source>
</evidence>
<dbReference type="InterPro" id="IPR029057">
    <property type="entry name" value="PRTase-like"/>
</dbReference>
<dbReference type="Gene3D" id="3.30.1310.20">
    <property type="entry name" value="PRTase-like"/>
    <property type="match status" value="1"/>
</dbReference>
<dbReference type="Proteomes" id="UP000192611">
    <property type="component" value="Unassembled WGS sequence"/>
</dbReference>
<proteinExistence type="predicted"/>
<feature type="domain" description="Phosphoribosyltransferase" evidence="1">
    <location>
        <begin position="10"/>
        <end position="156"/>
    </location>
</feature>
<dbReference type="Pfam" id="PF00156">
    <property type="entry name" value="Pribosyltran"/>
    <property type="match status" value="1"/>
</dbReference>
<sequence>MFEDRTDAGEKLARALEKYKNEGVLVLAIPRGGVEVGYQVAKYLNADLSIVVTRKLPLPHNPEAGFGAIAENGSAFIFEDAKRLLSEDQVEKVIEEQKREVVRRVRALRGGRPLPVIKGRTVILVDDGIAMGSTMIASIILCKSKGAGKIIVASPVSSEEVANQIGRMVDEIVVLTKPPYFRAVAQVYRYWYDVPDKEVINILDRWEKEKDKKSN</sequence>
<dbReference type="EMBL" id="NATQ01000015">
    <property type="protein sequence ID" value="OQX91021.1"/>
    <property type="molecule type" value="Genomic_DNA"/>
</dbReference>
<keyword evidence="2" id="KW-0328">Glycosyltransferase</keyword>
<reference evidence="3" key="1">
    <citation type="submission" date="2017-03" db="EMBL/GenBank/DDBJ databases">
        <title>Novel pathways for hydrocarbon cycling and metabolic interdependencies in hydrothermal sediment communities.</title>
        <authorList>
            <person name="Dombrowski N."/>
            <person name="Seitz K."/>
            <person name="Teske A."/>
            <person name="Baker B."/>
        </authorList>
    </citation>
    <scope>NUCLEOTIDE SEQUENCE [LARGE SCALE GENOMIC DNA]</scope>
</reference>
<evidence type="ECO:0000259" key="1">
    <source>
        <dbReference type="Pfam" id="PF00156"/>
    </source>
</evidence>
<dbReference type="SUPFAM" id="SSF53271">
    <property type="entry name" value="PRTase-like"/>
    <property type="match status" value="1"/>
</dbReference>
<organism evidence="2 3">
    <name type="scientific">Candidatus Coatesbacteria bacterium 4484_99</name>
    <dbReference type="NCBI Taxonomy" id="1970774"/>
    <lineage>
        <taxon>Bacteria</taxon>
        <taxon>Candidatus Coatesiibacteriota</taxon>
    </lineage>
</organism>
<gene>
    <name evidence="2" type="ORF">B6D57_01220</name>
</gene>
<name>A0A1W9S2E7_9BACT</name>
<dbReference type="Gene3D" id="3.40.50.2020">
    <property type="match status" value="1"/>
</dbReference>
<dbReference type="GO" id="GO:0016757">
    <property type="term" value="F:glycosyltransferase activity"/>
    <property type="evidence" value="ECO:0007669"/>
    <property type="project" value="UniProtKB-KW"/>
</dbReference>
<dbReference type="InterPro" id="IPR000836">
    <property type="entry name" value="PRTase_dom"/>
</dbReference>
<evidence type="ECO:0000313" key="2">
    <source>
        <dbReference type="EMBL" id="OQX91021.1"/>
    </source>
</evidence>
<accession>A0A1W9S2E7</accession>
<protein>
    <submittedName>
        <fullName evidence="2">Phosphoribosyltransferase</fullName>
    </submittedName>
</protein>
<comment type="caution">
    <text evidence="2">The sequence shown here is derived from an EMBL/GenBank/DDBJ whole genome shotgun (WGS) entry which is preliminary data.</text>
</comment>
<dbReference type="CDD" id="cd06223">
    <property type="entry name" value="PRTases_typeI"/>
    <property type="match status" value="1"/>
</dbReference>
<dbReference type="AlphaFoldDB" id="A0A1W9S2E7"/>
<keyword evidence="2" id="KW-0808">Transferase</keyword>